<name>A0A1B6K5G3_9HEMI</name>
<dbReference type="FunFam" id="1.25.40.540:FF:000003">
    <property type="entry name" value="Immunoglobulin (CD79A)-binding protein 1"/>
    <property type="match status" value="1"/>
</dbReference>
<proteinExistence type="inferred from homology"/>
<dbReference type="GO" id="GO:0009966">
    <property type="term" value="P:regulation of signal transduction"/>
    <property type="evidence" value="ECO:0007669"/>
    <property type="project" value="InterPro"/>
</dbReference>
<dbReference type="Pfam" id="PF04177">
    <property type="entry name" value="TAP42"/>
    <property type="match status" value="1"/>
</dbReference>
<evidence type="ECO:0000256" key="2">
    <source>
        <dbReference type="SAM" id="MobiDB-lite"/>
    </source>
</evidence>
<feature type="compositionally biased region" description="Basic and acidic residues" evidence="2">
    <location>
        <begin position="340"/>
        <end position="364"/>
    </location>
</feature>
<dbReference type="PANTHER" id="PTHR10933:SF9">
    <property type="entry name" value="IMMUNOGLOBULIN-BINDING PROTEIN 1"/>
    <property type="match status" value="1"/>
</dbReference>
<accession>A0A1B6K5G3</accession>
<dbReference type="PANTHER" id="PTHR10933">
    <property type="entry name" value="IMMUNOGLOBULIN-BINDING PROTEIN 1"/>
    <property type="match status" value="1"/>
</dbReference>
<dbReference type="EMBL" id="GECU01001014">
    <property type="protein sequence ID" value="JAT06693.1"/>
    <property type="molecule type" value="Transcribed_RNA"/>
</dbReference>
<organism evidence="3">
    <name type="scientific">Homalodisca liturata</name>
    <dbReference type="NCBI Taxonomy" id="320908"/>
    <lineage>
        <taxon>Eukaryota</taxon>
        <taxon>Metazoa</taxon>
        <taxon>Ecdysozoa</taxon>
        <taxon>Arthropoda</taxon>
        <taxon>Hexapoda</taxon>
        <taxon>Insecta</taxon>
        <taxon>Pterygota</taxon>
        <taxon>Neoptera</taxon>
        <taxon>Paraneoptera</taxon>
        <taxon>Hemiptera</taxon>
        <taxon>Auchenorrhyncha</taxon>
        <taxon>Membracoidea</taxon>
        <taxon>Cicadellidae</taxon>
        <taxon>Cicadellinae</taxon>
        <taxon>Proconiini</taxon>
        <taxon>Homalodisca</taxon>
    </lineage>
</organism>
<dbReference type="GO" id="GO:0051721">
    <property type="term" value="F:protein phosphatase 2A binding"/>
    <property type="evidence" value="ECO:0007669"/>
    <property type="project" value="TreeGrafter"/>
</dbReference>
<dbReference type="InterPro" id="IPR038511">
    <property type="entry name" value="TAP42/TAP46-like_sf"/>
</dbReference>
<reference evidence="3" key="1">
    <citation type="submission" date="2015-11" db="EMBL/GenBank/DDBJ databases">
        <title>De novo transcriptome assembly of four potential Pierce s Disease insect vectors from Arizona vineyards.</title>
        <authorList>
            <person name="Tassone E.E."/>
        </authorList>
    </citation>
    <scope>NUCLEOTIDE SEQUENCE</scope>
</reference>
<feature type="compositionally biased region" description="Basic residues" evidence="2">
    <location>
        <begin position="365"/>
        <end position="377"/>
    </location>
</feature>
<feature type="region of interest" description="Disordered" evidence="2">
    <location>
        <begin position="331"/>
        <end position="377"/>
    </location>
</feature>
<dbReference type="InterPro" id="IPR007304">
    <property type="entry name" value="TAP46-like"/>
</dbReference>
<comment type="similarity">
    <text evidence="1">Belongs to the IGBP1/TAP42 family.</text>
</comment>
<evidence type="ECO:0000256" key="1">
    <source>
        <dbReference type="ARBA" id="ARBA00034730"/>
    </source>
</evidence>
<dbReference type="GO" id="GO:0035303">
    <property type="term" value="P:regulation of dephosphorylation"/>
    <property type="evidence" value="ECO:0007669"/>
    <property type="project" value="TreeGrafter"/>
</dbReference>
<protein>
    <recommendedName>
        <fullName evidence="4">Immunoglobulin-binding protein 1</fullName>
    </recommendedName>
</protein>
<dbReference type="AlphaFoldDB" id="A0A1B6K5G3"/>
<dbReference type="Gene3D" id="1.25.40.540">
    <property type="entry name" value="TAP42-like family"/>
    <property type="match status" value="1"/>
</dbReference>
<dbReference type="GO" id="GO:0005829">
    <property type="term" value="C:cytosol"/>
    <property type="evidence" value="ECO:0007669"/>
    <property type="project" value="TreeGrafter"/>
</dbReference>
<sequence length="377" mass="43080">YRVLGRTSDISSVYQQFKMEEADREHDKKLREIFEEGHVIYEEILNTDQPTNSGDIQVKIRRAMKLFEDATKLASISSMFSSNESVEEVATQDLQFFLLPSLLGNLTQKLSVTDRIEVVETADIYFRDFLQRCKDYSITDVDIPQPNVSEEDNGDDTLAQSSRQLTPAQGLIASARNRASKIEQFKEQKALQAQLKAMKENLTANVDEEIKRKYYLTLIKCHINECLSELDSLQSEKEIIKYMAKMRTGGSLSANETQDKLSKGPKPKPLKAIILTKDEVQKKVFGAGYPSLPSMTVKEFYDQRVKDGIFPDAATVQARCLQDLASQQNAEAIADEEAAESERRVEEDDEETLMRAREMDEYKDTHRRGWGNRYNRS</sequence>
<feature type="non-terminal residue" evidence="3">
    <location>
        <position position="1"/>
    </location>
</feature>
<evidence type="ECO:0000313" key="3">
    <source>
        <dbReference type="EMBL" id="JAT06693.1"/>
    </source>
</evidence>
<gene>
    <name evidence="3" type="ORF">g.23648</name>
</gene>
<evidence type="ECO:0008006" key="4">
    <source>
        <dbReference type="Google" id="ProtNLM"/>
    </source>
</evidence>